<organism evidence="1 2">
    <name type="scientific">Xenotaenia resolanae</name>
    <dbReference type="NCBI Taxonomy" id="208358"/>
    <lineage>
        <taxon>Eukaryota</taxon>
        <taxon>Metazoa</taxon>
        <taxon>Chordata</taxon>
        <taxon>Craniata</taxon>
        <taxon>Vertebrata</taxon>
        <taxon>Euteleostomi</taxon>
        <taxon>Actinopterygii</taxon>
        <taxon>Neopterygii</taxon>
        <taxon>Teleostei</taxon>
        <taxon>Neoteleostei</taxon>
        <taxon>Acanthomorphata</taxon>
        <taxon>Ovalentaria</taxon>
        <taxon>Atherinomorphae</taxon>
        <taxon>Cyprinodontiformes</taxon>
        <taxon>Goodeidae</taxon>
        <taxon>Xenotaenia</taxon>
    </lineage>
</organism>
<reference evidence="1 2" key="1">
    <citation type="submission" date="2021-06" db="EMBL/GenBank/DDBJ databases">
        <authorList>
            <person name="Palmer J.M."/>
        </authorList>
    </citation>
    <scope>NUCLEOTIDE SEQUENCE [LARGE SCALE GENOMIC DNA]</scope>
    <source>
        <strain evidence="1 2">XR_2019</strain>
        <tissue evidence="1">Muscle</tissue>
    </source>
</reference>
<evidence type="ECO:0000313" key="1">
    <source>
        <dbReference type="EMBL" id="MEQ2258347.1"/>
    </source>
</evidence>
<proteinExistence type="predicted"/>
<accession>A0ABV0VM85</accession>
<name>A0ABV0VM85_9TELE</name>
<gene>
    <name evidence="1" type="ORF">XENORESO_017076</name>
</gene>
<sequence>MFSTAIGPFLTKLRPPHRLQDLQDYSNIRASKQIRTTSFICEGKHDPAAISVLGTYVPAAFWQSSHKDYHHRYHSCTKIPHNLKNFNIYTRGFFSSTICFSLAVKEKEQAVLSSAYQQHEGIQVSLRTHRFFLNPLTR</sequence>
<dbReference type="EMBL" id="JAHRIM010000581">
    <property type="protein sequence ID" value="MEQ2258347.1"/>
    <property type="molecule type" value="Genomic_DNA"/>
</dbReference>
<keyword evidence="2" id="KW-1185">Reference proteome</keyword>
<protein>
    <submittedName>
        <fullName evidence="1">Uncharacterized protein</fullName>
    </submittedName>
</protein>
<evidence type="ECO:0000313" key="2">
    <source>
        <dbReference type="Proteomes" id="UP001444071"/>
    </source>
</evidence>
<comment type="caution">
    <text evidence="1">The sequence shown here is derived from an EMBL/GenBank/DDBJ whole genome shotgun (WGS) entry which is preliminary data.</text>
</comment>
<dbReference type="Proteomes" id="UP001444071">
    <property type="component" value="Unassembled WGS sequence"/>
</dbReference>